<dbReference type="FunFam" id="3.30.70.330:FF:000067">
    <property type="entry name" value="regulator of nonsense transcripts 3A isoform X2"/>
    <property type="match status" value="1"/>
</dbReference>
<evidence type="ECO:0000256" key="7">
    <source>
        <dbReference type="ARBA" id="ARBA00023242"/>
    </source>
</evidence>
<feature type="compositionally biased region" description="Basic and acidic residues" evidence="8">
    <location>
        <begin position="217"/>
        <end position="425"/>
    </location>
</feature>
<evidence type="ECO:0000259" key="9">
    <source>
        <dbReference type="Pfam" id="PF03467"/>
    </source>
</evidence>
<comment type="similarity">
    <text evidence="3">Belongs to the RENT3 family.</text>
</comment>
<accession>A0A6J2UKH6</accession>
<evidence type="ECO:0000256" key="6">
    <source>
        <dbReference type="ARBA" id="ARBA00023161"/>
    </source>
</evidence>
<dbReference type="GO" id="GO:0045727">
    <property type="term" value="P:positive regulation of translation"/>
    <property type="evidence" value="ECO:0007669"/>
    <property type="project" value="TreeGrafter"/>
</dbReference>
<proteinExistence type="inferred from homology"/>
<dbReference type="PANTHER" id="PTHR13112">
    <property type="entry name" value="UPF3 REGULATOR OF NONSENSE TRANSCRIPTS-LIKE PROTEIN"/>
    <property type="match status" value="1"/>
</dbReference>
<dbReference type="SUPFAM" id="SSF54928">
    <property type="entry name" value="RNA-binding domain, RBD"/>
    <property type="match status" value="1"/>
</dbReference>
<organism evidence="10 11">
    <name type="scientific">Chanos chanos</name>
    <name type="common">Milkfish</name>
    <name type="synonym">Mugil chanos</name>
    <dbReference type="NCBI Taxonomy" id="29144"/>
    <lineage>
        <taxon>Eukaryota</taxon>
        <taxon>Metazoa</taxon>
        <taxon>Chordata</taxon>
        <taxon>Craniata</taxon>
        <taxon>Vertebrata</taxon>
        <taxon>Euteleostomi</taxon>
        <taxon>Actinopterygii</taxon>
        <taxon>Neopterygii</taxon>
        <taxon>Teleostei</taxon>
        <taxon>Ostariophysi</taxon>
        <taxon>Gonorynchiformes</taxon>
        <taxon>Chanidae</taxon>
        <taxon>Chanos</taxon>
    </lineage>
</organism>
<dbReference type="RefSeq" id="XP_030620558.1">
    <property type="nucleotide sequence ID" value="XM_030764698.1"/>
</dbReference>
<sequence length="467" mass="55987">MKEDKENTRPKEKKVEIKCEENEKPEKPNKEKKEAMTKIVIRRLPPSLTKEELEEQLQPLPEVDYLEFFSSDTSLYPHLFARAYINFKNQEDIVLFRDRFDGYVFIDNRGQEYPAIVEFAPFQKVAKKRSKKKDAKSGTIEEDADFRKFLEIYNGDEEKLTSTPETLLEEIEAKTKELVAKKTTPLLDFLKNKQRLREEKKEERRRRELERKRIRDEERRKWREEDRRKRKEAEKLKRGEKNADKDKEQSKEELPKIKLLKKPDRGEEGDAEKPKEKPRKLDRERAKEDRSGTGGSDLKKRQNGELREEKGRKQEEDGRREHRDRDADRERERDRDRERERRQKERERIRKQDEERRRRRERHDGENAYKKRDEDGKREKERAWEKKKGENAAELSAHAHPEKLSKESRKEESAKRERVRNKDRPAIQLYQPGARNRNRGGGGGGADTHAAEKKAENDKKPLEKGEE</sequence>
<comment type="subcellular location">
    <subcellularLocation>
        <location evidence="2">Cytoplasm</location>
    </subcellularLocation>
    <subcellularLocation>
        <location evidence="1">Nucleus</location>
    </subcellularLocation>
</comment>
<gene>
    <name evidence="11" type="primary">upf3b</name>
</gene>
<dbReference type="GO" id="GO:0003729">
    <property type="term" value="F:mRNA binding"/>
    <property type="evidence" value="ECO:0007669"/>
    <property type="project" value="TreeGrafter"/>
</dbReference>
<dbReference type="InterPro" id="IPR035979">
    <property type="entry name" value="RBD_domain_sf"/>
</dbReference>
<evidence type="ECO:0000256" key="1">
    <source>
        <dbReference type="ARBA" id="ARBA00004123"/>
    </source>
</evidence>
<dbReference type="InterPro" id="IPR012677">
    <property type="entry name" value="Nucleotide-bd_a/b_plait_sf"/>
</dbReference>
<feature type="domain" description="UPF3" evidence="9">
    <location>
        <begin position="35"/>
        <end position="194"/>
    </location>
</feature>
<keyword evidence="6" id="KW-0866">Nonsense-mediated mRNA decay</keyword>
<evidence type="ECO:0000313" key="11">
    <source>
        <dbReference type="RefSeq" id="XP_030620558.1"/>
    </source>
</evidence>
<keyword evidence="5" id="KW-0694">RNA-binding</keyword>
<dbReference type="GO" id="GO:0000184">
    <property type="term" value="P:nuclear-transcribed mRNA catabolic process, nonsense-mediated decay"/>
    <property type="evidence" value="ECO:0007669"/>
    <property type="project" value="UniProtKB-KW"/>
</dbReference>
<keyword evidence="4" id="KW-0963">Cytoplasm</keyword>
<dbReference type="OrthoDB" id="18087at2759"/>
<dbReference type="InParanoid" id="A0A6J2UKH6"/>
<protein>
    <submittedName>
        <fullName evidence="11">Regulator of nonsense transcripts 3B</fullName>
    </submittedName>
</protein>
<dbReference type="FunCoup" id="A0A6J2UKH6">
    <property type="interactions" value="988"/>
</dbReference>
<keyword evidence="10" id="KW-1185">Reference proteome</keyword>
<dbReference type="PANTHER" id="PTHR13112:SF1">
    <property type="entry name" value="REGULATOR OF NONSENSE TRANSCRIPTS 3B"/>
    <property type="match status" value="1"/>
</dbReference>
<evidence type="ECO:0000313" key="10">
    <source>
        <dbReference type="Proteomes" id="UP000504632"/>
    </source>
</evidence>
<feature type="compositionally biased region" description="Basic and acidic residues" evidence="8">
    <location>
        <begin position="449"/>
        <end position="467"/>
    </location>
</feature>
<dbReference type="GO" id="GO:0005730">
    <property type="term" value="C:nucleolus"/>
    <property type="evidence" value="ECO:0007669"/>
    <property type="project" value="TreeGrafter"/>
</dbReference>
<name>A0A6J2UKH6_CHACN</name>
<evidence type="ECO:0000256" key="5">
    <source>
        <dbReference type="ARBA" id="ARBA00022884"/>
    </source>
</evidence>
<dbReference type="InterPro" id="IPR039722">
    <property type="entry name" value="Upf3"/>
</dbReference>
<dbReference type="Pfam" id="PF03467">
    <property type="entry name" value="Smg4_UPF3"/>
    <property type="match status" value="1"/>
</dbReference>
<feature type="region of interest" description="Disordered" evidence="8">
    <location>
        <begin position="217"/>
        <end position="467"/>
    </location>
</feature>
<dbReference type="CDD" id="cd12728">
    <property type="entry name" value="RRM_like_Smg4_UPF3B"/>
    <property type="match status" value="1"/>
</dbReference>
<dbReference type="Proteomes" id="UP000504632">
    <property type="component" value="Chromosome 2"/>
</dbReference>
<dbReference type="GeneID" id="115804324"/>
<keyword evidence="7" id="KW-0539">Nucleus</keyword>
<dbReference type="InterPro" id="IPR005120">
    <property type="entry name" value="UPF3_dom"/>
</dbReference>
<evidence type="ECO:0000256" key="8">
    <source>
        <dbReference type="SAM" id="MobiDB-lite"/>
    </source>
</evidence>
<dbReference type="CTD" id="65109"/>
<dbReference type="AlphaFoldDB" id="A0A6J2UKH6"/>
<feature type="region of interest" description="Disordered" evidence="8">
    <location>
        <begin position="1"/>
        <end position="34"/>
    </location>
</feature>
<dbReference type="GO" id="GO:0032991">
    <property type="term" value="C:protein-containing complex"/>
    <property type="evidence" value="ECO:0007669"/>
    <property type="project" value="UniProtKB-ARBA"/>
</dbReference>
<evidence type="ECO:0000256" key="3">
    <source>
        <dbReference type="ARBA" id="ARBA00005991"/>
    </source>
</evidence>
<evidence type="ECO:0000256" key="4">
    <source>
        <dbReference type="ARBA" id="ARBA00022490"/>
    </source>
</evidence>
<dbReference type="GO" id="GO:0005737">
    <property type="term" value="C:cytoplasm"/>
    <property type="evidence" value="ECO:0007669"/>
    <property type="project" value="UniProtKB-SubCell"/>
</dbReference>
<reference evidence="11" key="1">
    <citation type="submission" date="2025-08" db="UniProtKB">
        <authorList>
            <consortium name="RefSeq"/>
        </authorList>
    </citation>
    <scope>IDENTIFICATION</scope>
</reference>
<dbReference type="Gene3D" id="3.30.70.330">
    <property type="match status" value="1"/>
</dbReference>
<dbReference type="InterPro" id="IPR034979">
    <property type="entry name" value="UPF3B_RRM-like"/>
</dbReference>
<evidence type="ECO:0000256" key="2">
    <source>
        <dbReference type="ARBA" id="ARBA00004496"/>
    </source>
</evidence>